<organism evidence="7 8">
    <name type="scientific">Desulfosudis oleivorans (strain DSM 6200 / JCM 39069 / Hxd3)</name>
    <name type="common">Desulfococcus oleovorans</name>
    <dbReference type="NCBI Taxonomy" id="96561"/>
    <lineage>
        <taxon>Bacteria</taxon>
        <taxon>Pseudomonadati</taxon>
        <taxon>Thermodesulfobacteriota</taxon>
        <taxon>Desulfobacteria</taxon>
        <taxon>Desulfobacterales</taxon>
        <taxon>Desulfosudaceae</taxon>
        <taxon>Desulfosudis</taxon>
    </lineage>
</organism>
<dbReference type="SUPFAM" id="SSF50249">
    <property type="entry name" value="Nucleic acid-binding proteins"/>
    <property type="match status" value="5"/>
</dbReference>
<keyword evidence="2" id="KW-0689">Ribosomal protein</keyword>
<dbReference type="eggNOG" id="COG2183">
    <property type="taxonomic scope" value="Bacteria"/>
</dbReference>
<dbReference type="GO" id="GO:0022627">
    <property type="term" value="C:cytosolic small ribosomal subunit"/>
    <property type="evidence" value="ECO:0007669"/>
    <property type="project" value="TreeGrafter"/>
</dbReference>
<dbReference type="GO" id="GO:0003735">
    <property type="term" value="F:structural constituent of ribosome"/>
    <property type="evidence" value="ECO:0007669"/>
    <property type="project" value="TreeGrafter"/>
</dbReference>
<dbReference type="NCBIfam" id="NF010379">
    <property type="entry name" value="PRK13806.1"/>
    <property type="match status" value="1"/>
</dbReference>
<gene>
    <name evidence="7" type="ordered locus">Dole_2122</name>
</gene>
<proteinExistence type="inferred from homology"/>
<dbReference type="HOGENOM" id="CLU_015805_2_2_7"/>
<dbReference type="InterPro" id="IPR012340">
    <property type="entry name" value="NA-bd_OB-fold"/>
</dbReference>
<dbReference type="FunFam" id="2.40.50.140:FF:000103">
    <property type="entry name" value="protein RRP5 homolog"/>
    <property type="match status" value="1"/>
</dbReference>
<dbReference type="KEGG" id="dol:Dole_2122"/>
<evidence type="ECO:0000313" key="8">
    <source>
        <dbReference type="Proteomes" id="UP000008561"/>
    </source>
</evidence>
<reference evidence="7 8" key="1">
    <citation type="submission" date="2007-10" db="EMBL/GenBank/DDBJ databases">
        <title>Complete sequence of Desulfococcus oleovorans Hxd3.</title>
        <authorList>
            <consortium name="US DOE Joint Genome Institute"/>
            <person name="Copeland A."/>
            <person name="Lucas S."/>
            <person name="Lapidus A."/>
            <person name="Barry K."/>
            <person name="Glavina del Rio T."/>
            <person name="Dalin E."/>
            <person name="Tice H."/>
            <person name="Pitluck S."/>
            <person name="Kiss H."/>
            <person name="Brettin T."/>
            <person name="Bruce D."/>
            <person name="Detter J.C."/>
            <person name="Han C."/>
            <person name="Schmutz J."/>
            <person name="Larimer F."/>
            <person name="Land M."/>
            <person name="Hauser L."/>
            <person name="Kyrpides N."/>
            <person name="Kim E."/>
            <person name="Wawrik B."/>
            <person name="Richardson P."/>
        </authorList>
    </citation>
    <scope>NUCLEOTIDE SEQUENCE [LARGE SCALE GENOMIC DNA]</scope>
    <source>
        <strain evidence="8">DSM 6200 / JCM 39069 / Hxd3</strain>
    </source>
</reference>
<keyword evidence="8" id="KW-1185">Reference proteome</keyword>
<dbReference type="STRING" id="96561.Dole_2122"/>
<dbReference type="eggNOG" id="COG0539">
    <property type="taxonomic scope" value="Bacteria"/>
</dbReference>
<feature type="domain" description="S1 motif" evidence="6">
    <location>
        <begin position="386"/>
        <end position="455"/>
    </location>
</feature>
<dbReference type="SMART" id="SM00316">
    <property type="entry name" value="S1"/>
    <property type="match status" value="5"/>
</dbReference>
<dbReference type="GO" id="GO:0006412">
    <property type="term" value="P:translation"/>
    <property type="evidence" value="ECO:0007669"/>
    <property type="project" value="TreeGrafter"/>
</dbReference>
<feature type="domain" description="S1 motif" evidence="6">
    <location>
        <begin position="40"/>
        <end position="104"/>
    </location>
</feature>
<evidence type="ECO:0000256" key="2">
    <source>
        <dbReference type="ARBA" id="ARBA00022980"/>
    </source>
</evidence>
<feature type="domain" description="S1 motif" evidence="6">
    <location>
        <begin position="208"/>
        <end position="282"/>
    </location>
</feature>
<feature type="region of interest" description="Disordered" evidence="5">
    <location>
        <begin position="458"/>
        <end position="483"/>
    </location>
</feature>
<name>A8ZTZ3_DESOH</name>
<dbReference type="CDD" id="cd00164">
    <property type="entry name" value="S1_like"/>
    <property type="match status" value="1"/>
</dbReference>
<dbReference type="InterPro" id="IPR035104">
    <property type="entry name" value="Ribosomal_protein_S1-like"/>
</dbReference>
<dbReference type="Pfam" id="PF00575">
    <property type="entry name" value="S1"/>
    <property type="match status" value="4"/>
</dbReference>
<sequence>MTHHDHDDESSKTDKGEETEDFAALLESYMTDMKPEVRVGDKITGEIIAIGKDAVFFNTGTKSDGVVEKAELLDENGELPHKVGDRLDLYVVDTRDGEIRLSKAMGAGSGVDMLYEAHQNRIPVEGKVIETCKGGFRIQVMGQTAFCPVSQMDVHYVEKPEEFVGAVFPFLIERIEARGKNLVVNRRRLLEQEQAEQREKFLAQARPGDIVDGRVVRIMPYGAFMELQPGVEGMVHISELSWSRVGDPSEVTAVGEVLPVRILAIDRTGSKTGGLKISLSAKQAAVDPWKTVGEKYKEGDKIEGKVTRCADFGAFVEVEPGIEGLVHISEMSHTRRVVKAEDVARPGDRVAVMVTSVDPVNRRLSLSIKAAEGDPWLTVANRMAVGQTVSGTVERVLDFGCFISLAPGVTGLMPRSSMERAADPKAMEKLKADDPVTVKIETINLADKKISLAPADAEGASDWKQYTGNEPRQAGGLGDLGQKLQAAMKTKK</sequence>
<protein>
    <submittedName>
        <fullName evidence="7">RNA binding S1 domain protein</fullName>
    </submittedName>
</protein>
<evidence type="ECO:0000259" key="6">
    <source>
        <dbReference type="PROSITE" id="PS50126"/>
    </source>
</evidence>
<dbReference type="PANTHER" id="PTHR10724:SF7">
    <property type="entry name" value="SMALL RIBOSOMAL SUBUNIT PROTEIN BS1C"/>
    <property type="match status" value="1"/>
</dbReference>
<evidence type="ECO:0000256" key="5">
    <source>
        <dbReference type="SAM" id="MobiDB-lite"/>
    </source>
</evidence>
<evidence type="ECO:0000256" key="4">
    <source>
        <dbReference type="ARBA" id="ARBA00025604"/>
    </source>
</evidence>
<evidence type="ECO:0000256" key="1">
    <source>
        <dbReference type="ARBA" id="ARBA00006767"/>
    </source>
</evidence>
<dbReference type="InterPro" id="IPR003029">
    <property type="entry name" value="S1_domain"/>
</dbReference>
<dbReference type="EMBL" id="CP000859">
    <property type="protein sequence ID" value="ABW67926.1"/>
    <property type="molecule type" value="Genomic_DNA"/>
</dbReference>
<dbReference type="GO" id="GO:0003729">
    <property type="term" value="F:mRNA binding"/>
    <property type="evidence" value="ECO:0007669"/>
    <property type="project" value="TreeGrafter"/>
</dbReference>
<dbReference type="CDD" id="cd04465">
    <property type="entry name" value="S1_RPS1_repeat_ec2_hs2"/>
    <property type="match status" value="1"/>
</dbReference>
<dbReference type="Gene3D" id="2.40.50.140">
    <property type="entry name" value="Nucleic acid-binding proteins"/>
    <property type="match status" value="4"/>
</dbReference>
<dbReference type="OrthoDB" id="9804077at2"/>
<comment type="function">
    <text evidence="4">Binds mRNA; thus facilitating recognition of the initiation point. It is needed to translate mRNA with a short Shine-Dalgarno (SD) purine-rich sequence.</text>
</comment>
<comment type="similarity">
    <text evidence="1">Belongs to the bacterial ribosomal protein bS1 family.</text>
</comment>
<feature type="domain" description="S1 motif" evidence="6">
    <location>
        <begin position="121"/>
        <end position="187"/>
    </location>
</feature>
<dbReference type="InterPro" id="IPR050437">
    <property type="entry name" value="Ribos_protein_bS1-like"/>
</dbReference>
<dbReference type="RefSeq" id="WP_012175538.1">
    <property type="nucleotide sequence ID" value="NC_009943.1"/>
</dbReference>
<evidence type="ECO:0000313" key="7">
    <source>
        <dbReference type="EMBL" id="ABW67926.1"/>
    </source>
</evidence>
<evidence type="ECO:0000256" key="3">
    <source>
        <dbReference type="ARBA" id="ARBA00023274"/>
    </source>
</evidence>
<dbReference type="PANTHER" id="PTHR10724">
    <property type="entry name" value="30S RIBOSOMAL PROTEIN S1"/>
    <property type="match status" value="1"/>
</dbReference>
<accession>A8ZTZ3</accession>
<dbReference type="PROSITE" id="PS50126">
    <property type="entry name" value="S1"/>
    <property type="match status" value="5"/>
</dbReference>
<dbReference type="AlphaFoldDB" id="A8ZTZ3"/>
<dbReference type="PRINTS" id="PR00681">
    <property type="entry name" value="RIBOSOMALS1"/>
</dbReference>
<keyword evidence="3" id="KW-0687">Ribonucleoprotein</keyword>
<dbReference type="Proteomes" id="UP000008561">
    <property type="component" value="Chromosome"/>
</dbReference>
<feature type="domain" description="S1 motif" evidence="6">
    <location>
        <begin position="299"/>
        <end position="369"/>
    </location>
</feature>